<dbReference type="AlphaFoldDB" id="A0A2K8PR42"/>
<name>A0A2K8PR42_STRLA</name>
<dbReference type="EMBL" id="CP024985">
    <property type="protein sequence ID" value="ATZ29179.1"/>
    <property type="molecule type" value="Genomic_DNA"/>
</dbReference>
<evidence type="ECO:0000313" key="1">
    <source>
        <dbReference type="EMBL" id="ATZ29179.1"/>
    </source>
</evidence>
<sequence length="67" mass="7113">MAVQVGAALSYRQSASGRTGLTVSRAAQIKTEVPAHIDAISRAMRRTRAIGNIRLQATIAESVTPHV</sequence>
<reference evidence="1 2" key="1">
    <citation type="submission" date="2017-11" db="EMBL/GenBank/DDBJ databases">
        <title>Complete genome sequence of Streptomyces lavendulae subsp. lavendulae CCM 3239 (formerly 'Streptomyces aureofaciens CCM 3239'), the producer of the angucycline-type antibiotic auricin.</title>
        <authorList>
            <person name="Busche T."/>
            <person name="Novakova R."/>
            <person name="Al'Dilaimi A."/>
            <person name="Homerova D."/>
            <person name="Feckova L."/>
            <person name="Rezuchova B."/>
            <person name="Mingyar E."/>
            <person name="Csolleiova D."/>
            <person name="Bekeova C."/>
            <person name="Winkler A."/>
            <person name="Sevcikova B."/>
            <person name="Kalinowski J."/>
            <person name="Kormanec J."/>
            <person name="Ruckert C."/>
        </authorList>
    </citation>
    <scope>NUCLEOTIDE SEQUENCE [LARGE SCALE GENOMIC DNA]</scope>
    <source>
        <strain evidence="1 2">CCM 3239</strain>
    </source>
</reference>
<dbReference type="Proteomes" id="UP000231791">
    <property type="component" value="Chromosome"/>
</dbReference>
<evidence type="ECO:0000313" key="2">
    <source>
        <dbReference type="Proteomes" id="UP000231791"/>
    </source>
</evidence>
<proteinExistence type="predicted"/>
<organism evidence="1 2">
    <name type="scientific">Streptomyces lavendulae subsp. lavendulae</name>
    <dbReference type="NCBI Taxonomy" id="58340"/>
    <lineage>
        <taxon>Bacteria</taxon>
        <taxon>Bacillati</taxon>
        <taxon>Actinomycetota</taxon>
        <taxon>Actinomycetes</taxon>
        <taxon>Kitasatosporales</taxon>
        <taxon>Streptomycetaceae</taxon>
        <taxon>Streptomyces</taxon>
    </lineage>
</organism>
<dbReference type="RefSeq" id="WP_030227828.1">
    <property type="nucleotide sequence ID" value="NZ_CP024985.1"/>
</dbReference>
<dbReference type="GeneID" id="49388371"/>
<protein>
    <submittedName>
        <fullName evidence="1">Uncharacterized protein</fullName>
    </submittedName>
</protein>
<keyword evidence="2" id="KW-1185">Reference proteome</keyword>
<gene>
    <name evidence="1" type="ORF">SLAV_37070</name>
</gene>
<dbReference type="KEGG" id="slx:SLAV_37070"/>
<accession>A0A2K8PR42</accession>